<dbReference type="InterPro" id="IPR054052">
    <property type="entry name" value="Y16Q-like"/>
</dbReference>
<gene>
    <name evidence="1" type="ORF">NCTC8184_01943</name>
</gene>
<dbReference type="Pfam" id="PF21825">
    <property type="entry name" value="crAss001_48"/>
    <property type="match status" value="1"/>
</dbReference>
<dbReference type="Proteomes" id="UP000268870">
    <property type="component" value="Chromosome"/>
</dbReference>
<evidence type="ECO:0000313" key="1">
    <source>
        <dbReference type="EMBL" id="VED65880.1"/>
    </source>
</evidence>
<sequence>MEAYKKRMIEEYKRLEERTIKLGVMVGNYRSGALNFKLSCPIELLEAQYHTMCVYLKILEQRAAIEGLELND</sequence>
<proteinExistence type="predicted"/>
<evidence type="ECO:0000313" key="2">
    <source>
        <dbReference type="Proteomes" id="UP000268870"/>
    </source>
</evidence>
<organism evidence="1 2">
    <name type="scientific">Streptococcus agalactiae</name>
    <dbReference type="NCBI Taxonomy" id="1311"/>
    <lineage>
        <taxon>Bacteria</taxon>
        <taxon>Bacillati</taxon>
        <taxon>Bacillota</taxon>
        <taxon>Bacilli</taxon>
        <taxon>Lactobacillales</taxon>
        <taxon>Streptococcaceae</taxon>
        <taxon>Streptococcus</taxon>
    </lineage>
</organism>
<protein>
    <submittedName>
        <fullName evidence="1">Phage protein</fullName>
    </submittedName>
</protein>
<dbReference type="RefSeq" id="WP_000388746.1">
    <property type="nucleotide sequence ID" value="NZ_CDEQ01000011.1"/>
</dbReference>
<dbReference type="EMBL" id="LR134265">
    <property type="protein sequence ID" value="VED65880.1"/>
    <property type="molecule type" value="Genomic_DNA"/>
</dbReference>
<accession>A0AB38VN59</accession>
<name>A0AB38VN59_STRAG</name>
<dbReference type="AlphaFoldDB" id="A0AB38VN59"/>
<reference evidence="1 2" key="1">
    <citation type="submission" date="2018-12" db="EMBL/GenBank/DDBJ databases">
        <authorList>
            <consortium name="Pathogen Informatics"/>
        </authorList>
    </citation>
    <scope>NUCLEOTIDE SEQUENCE [LARGE SCALE GENOMIC DNA]</scope>
    <source>
        <strain evidence="1 2">NCTC8184</strain>
    </source>
</reference>